<dbReference type="InterPro" id="IPR029052">
    <property type="entry name" value="Metallo-depent_PP-like"/>
</dbReference>
<name>A0A382GPW1_9ZZZZ</name>
<keyword evidence="1" id="KW-0472">Membrane</keyword>
<proteinExistence type="predicted"/>
<keyword evidence="1" id="KW-1133">Transmembrane helix</keyword>
<dbReference type="InterPro" id="IPR004843">
    <property type="entry name" value="Calcineurin-like_PHP"/>
</dbReference>
<dbReference type="EMBL" id="UINC01056527">
    <property type="protein sequence ID" value="SVB76667.1"/>
    <property type="molecule type" value="Genomic_DNA"/>
</dbReference>
<protein>
    <recommendedName>
        <fullName evidence="2">Calcineurin-like phosphoesterase domain-containing protein</fullName>
    </recommendedName>
</protein>
<keyword evidence="1" id="KW-0812">Transmembrane</keyword>
<dbReference type="SUPFAM" id="SSF56300">
    <property type="entry name" value="Metallo-dependent phosphatases"/>
    <property type="match status" value="1"/>
</dbReference>
<evidence type="ECO:0000313" key="3">
    <source>
        <dbReference type="EMBL" id="SVB76667.1"/>
    </source>
</evidence>
<dbReference type="Gene3D" id="3.60.21.10">
    <property type="match status" value="1"/>
</dbReference>
<feature type="domain" description="Calcineurin-like phosphoesterase" evidence="2">
    <location>
        <begin position="66"/>
        <end position="220"/>
    </location>
</feature>
<dbReference type="GO" id="GO:0016787">
    <property type="term" value="F:hydrolase activity"/>
    <property type="evidence" value="ECO:0007669"/>
    <property type="project" value="InterPro"/>
</dbReference>
<organism evidence="3">
    <name type="scientific">marine metagenome</name>
    <dbReference type="NCBI Taxonomy" id="408172"/>
    <lineage>
        <taxon>unclassified sequences</taxon>
        <taxon>metagenomes</taxon>
        <taxon>ecological metagenomes</taxon>
    </lineage>
</organism>
<dbReference type="InterPro" id="IPR051158">
    <property type="entry name" value="Metallophosphoesterase_sf"/>
</dbReference>
<accession>A0A382GPW1</accession>
<sequence length="277" mass="31879">MGIGFISFWVVNLGLLIDNFYPTTPPVLGVICFLSIIIITVYSLINGRLINLKSIKILSSKVDDQIRLMFISDTHLGSNSKKHLEKILLKIKDLKFDLLLIGGDFIDSSSFNLDELDILKNLNKPIFFISGNHEYYIKDYENKLKKLKNYDISFLDNESFKFKKLNLIGISDNLTLENQKKIASRLIQEDLFNLILVHKATLWDHVFEKTDLMLSGHTHNGQIFPFNFFVRLQYKNIYGIYEKLKSKLYVSSGSGCWGPTMRLGTKNEIVDILISKN</sequence>
<gene>
    <name evidence="3" type="ORF">METZ01_LOCUS229521</name>
</gene>
<dbReference type="PANTHER" id="PTHR31302">
    <property type="entry name" value="TRANSMEMBRANE PROTEIN WITH METALLOPHOSPHOESTERASE DOMAIN-RELATED"/>
    <property type="match status" value="1"/>
</dbReference>
<dbReference type="PANTHER" id="PTHR31302:SF0">
    <property type="entry name" value="TRANSMEMBRANE PROTEIN WITH METALLOPHOSPHOESTERASE DOMAIN"/>
    <property type="match status" value="1"/>
</dbReference>
<reference evidence="3" key="1">
    <citation type="submission" date="2018-05" db="EMBL/GenBank/DDBJ databases">
        <authorList>
            <person name="Lanie J.A."/>
            <person name="Ng W.-L."/>
            <person name="Kazmierczak K.M."/>
            <person name="Andrzejewski T.M."/>
            <person name="Davidsen T.M."/>
            <person name="Wayne K.J."/>
            <person name="Tettelin H."/>
            <person name="Glass J.I."/>
            <person name="Rusch D."/>
            <person name="Podicherti R."/>
            <person name="Tsui H.-C.T."/>
            <person name="Winkler M.E."/>
        </authorList>
    </citation>
    <scope>NUCLEOTIDE SEQUENCE</scope>
</reference>
<feature type="transmembrane region" description="Helical" evidence="1">
    <location>
        <begin position="27"/>
        <end position="45"/>
    </location>
</feature>
<evidence type="ECO:0000259" key="2">
    <source>
        <dbReference type="Pfam" id="PF00149"/>
    </source>
</evidence>
<dbReference type="AlphaFoldDB" id="A0A382GPW1"/>
<evidence type="ECO:0000256" key="1">
    <source>
        <dbReference type="SAM" id="Phobius"/>
    </source>
</evidence>
<dbReference type="Pfam" id="PF00149">
    <property type="entry name" value="Metallophos"/>
    <property type="match status" value="1"/>
</dbReference>